<dbReference type="SUPFAM" id="SSF48403">
    <property type="entry name" value="Ankyrin repeat"/>
    <property type="match status" value="1"/>
</dbReference>
<evidence type="ECO:0000313" key="5">
    <source>
        <dbReference type="Proteomes" id="UP000593562"/>
    </source>
</evidence>
<dbReference type="EMBL" id="JAAARO010000020">
    <property type="protein sequence ID" value="KAF5730345.1"/>
    <property type="molecule type" value="Genomic_DNA"/>
</dbReference>
<dbReference type="SMART" id="SM00248">
    <property type="entry name" value="ANK"/>
    <property type="match status" value="5"/>
</dbReference>
<dbReference type="PROSITE" id="PS50088">
    <property type="entry name" value="ANK_REPEAT"/>
    <property type="match status" value="3"/>
</dbReference>
<evidence type="ECO:0000313" key="4">
    <source>
        <dbReference type="EMBL" id="KAF5730345.1"/>
    </source>
</evidence>
<dbReference type="Pfam" id="PF13962">
    <property type="entry name" value="PGG"/>
    <property type="match status" value="1"/>
</dbReference>
<evidence type="ECO:0000256" key="2">
    <source>
        <dbReference type="SAM" id="Phobius"/>
    </source>
</evidence>
<gene>
    <name evidence="4" type="ORF">HS088_TW20G00718</name>
</gene>
<dbReference type="Pfam" id="PF13857">
    <property type="entry name" value="Ank_5"/>
    <property type="match status" value="1"/>
</dbReference>
<proteinExistence type="predicted"/>
<dbReference type="AlphaFoldDB" id="A0A7J7C8U1"/>
<feature type="transmembrane region" description="Helical" evidence="2">
    <location>
        <begin position="392"/>
        <end position="411"/>
    </location>
</feature>
<organism evidence="4 5">
    <name type="scientific">Tripterygium wilfordii</name>
    <name type="common">Thunder God vine</name>
    <dbReference type="NCBI Taxonomy" id="458696"/>
    <lineage>
        <taxon>Eukaryota</taxon>
        <taxon>Viridiplantae</taxon>
        <taxon>Streptophyta</taxon>
        <taxon>Embryophyta</taxon>
        <taxon>Tracheophyta</taxon>
        <taxon>Spermatophyta</taxon>
        <taxon>Magnoliopsida</taxon>
        <taxon>eudicotyledons</taxon>
        <taxon>Gunneridae</taxon>
        <taxon>Pentapetalae</taxon>
        <taxon>rosids</taxon>
        <taxon>fabids</taxon>
        <taxon>Celastrales</taxon>
        <taxon>Celastraceae</taxon>
        <taxon>Tripterygium</taxon>
    </lineage>
</organism>
<keyword evidence="2" id="KW-0472">Membrane</keyword>
<comment type="caution">
    <text evidence="4">The sequence shown here is derived from an EMBL/GenBank/DDBJ whole genome shotgun (WGS) entry which is preliminary data.</text>
</comment>
<dbReference type="Gene3D" id="1.25.40.20">
    <property type="entry name" value="Ankyrin repeat-containing domain"/>
    <property type="match status" value="1"/>
</dbReference>
<feature type="transmembrane region" description="Helical" evidence="2">
    <location>
        <begin position="335"/>
        <end position="356"/>
    </location>
</feature>
<keyword evidence="5" id="KW-1185">Reference proteome</keyword>
<dbReference type="InterPro" id="IPR002110">
    <property type="entry name" value="Ankyrin_rpt"/>
</dbReference>
<dbReference type="PANTHER" id="PTHR24128">
    <property type="entry name" value="HOMEOBOX PROTEIN WARIAI"/>
    <property type="match status" value="1"/>
</dbReference>
<dbReference type="Proteomes" id="UP000593562">
    <property type="component" value="Unassembled WGS sequence"/>
</dbReference>
<feature type="domain" description="PGG" evidence="3">
    <location>
        <begin position="274"/>
        <end position="324"/>
    </location>
</feature>
<dbReference type="FunCoup" id="A0A7J7C8U1">
    <property type="interactions" value="148"/>
</dbReference>
<accession>A0A7J7C8U1</accession>
<protein>
    <submittedName>
        <fullName evidence="4">Ankyrin repeat-containing protein</fullName>
    </submittedName>
</protein>
<reference evidence="4 5" key="1">
    <citation type="journal article" date="2020" name="Nat. Commun.">
        <title>Genome of Tripterygium wilfordii and identification of cytochrome P450 involved in triptolide biosynthesis.</title>
        <authorList>
            <person name="Tu L."/>
            <person name="Su P."/>
            <person name="Zhang Z."/>
            <person name="Gao L."/>
            <person name="Wang J."/>
            <person name="Hu T."/>
            <person name="Zhou J."/>
            <person name="Zhang Y."/>
            <person name="Zhao Y."/>
            <person name="Liu Y."/>
            <person name="Song Y."/>
            <person name="Tong Y."/>
            <person name="Lu Y."/>
            <person name="Yang J."/>
            <person name="Xu C."/>
            <person name="Jia M."/>
            <person name="Peters R.J."/>
            <person name="Huang L."/>
            <person name="Gao W."/>
        </authorList>
    </citation>
    <scope>NUCLEOTIDE SEQUENCE [LARGE SCALE GENOMIC DNA]</scope>
    <source>
        <strain evidence="5">cv. XIE 37</strain>
        <tissue evidence="4">Leaf</tissue>
    </source>
</reference>
<feature type="transmembrane region" description="Helical" evidence="2">
    <location>
        <begin position="368"/>
        <end position="386"/>
    </location>
</feature>
<feature type="repeat" description="ANK" evidence="1">
    <location>
        <begin position="177"/>
        <end position="200"/>
    </location>
</feature>
<keyword evidence="2" id="KW-1133">Transmembrane helix</keyword>
<feature type="repeat" description="ANK" evidence="1">
    <location>
        <begin position="104"/>
        <end position="137"/>
    </location>
</feature>
<feature type="repeat" description="ANK" evidence="1">
    <location>
        <begin position="138"/>
        <end position="159"/>
    </location>
</feature>
<evidence type="ECO:0000259" key="3">
    <source>
        <dbReference type="Pfam" id="PF13962"/>
    </source>
</evidence>
<dbReference type="PANTHER" id="PTHR24128:SF24">
    <property type="entry name" value="ANKYRIN REPEAT PROTEIN"/>
    <property type="match status" value="1"/>
</dbReference>
<feature type="transmembrane region" description="Helical" evidence="2">
    <location>
        <begin position="239"/>
        <end position="258"/>
    </location>
</feature>
<keyword evidence="1" id="KW-0040">ANK repeat</keyword>
<dbReference type="OrthoDB" id="674805at2759"/>
<evidence type="ECO:0000256" key="1">
    <source>
        <dbReference type="PROSITE-ProRule" id="PRU00023"/>
    </source>
</evidence>
<feature type="transmembrane region" description="Helical" evidence="2">
    <location>
        <begin position="279"/>
        <end position="296"/>
    </location>
</feature>
<name>A0A7J7C8U1_TRIWF</name>
<dbReference type="InterPro" id="IPR026961">
    <property type="entry name" value="PGG_dom"/>
</dbReference>
<sequence length="431" mass="48883">MAQTLEAAARAGNIDALYESIREDAYLLDKIDKVPFVDTPLHIAASAGHTEFALEMMRLKPSFSRKLNQYGFSPIHLGLQNEHYELVIHLIEVDKDLVRVQRRGGITPLHYAAENGLLDLLFKFLMTCPASIEDVTIQKETALHLAVKNNMLEAVKLLLGWLSYVNKKMIAEWPDIEGNTILHIAASYGNIQLVRLLINKVDTRSKNSAGLTPGDILKGRNPNEEELKDLLHSAGDSGAFWPLYFLTLYVNRLISRIMKWVLRMRYKKPAKLSNEQRSATLVVAVLVATATYQAMLTPPARDWFKDDNKAAKSTMEQQIAPAPFVPSIDVRLYDFYFVLWMLFSSFNTAAFFTSVVEILHLLPRSVGLRMWLASCLLVVCYLLAMIPICGFAYVEFVIPITLFVWIVFSFIRGRLKVVSVTVLINSFLKYY</sequence>
<keyword evidence="2" id="KW-0812">Transmembrane</keyword>
<dbReference type="InParanoid" id="A0A7J7C8U1"/>
<dbReference type="PROSITE" id="PS50297">
    <property type="entry name" value="ANK_REP_REGION"/>
    <property type="match status" value="3"/>
</dbReference>
<dbReference type="InterPro" id="IPR036770">
    <property type="entry name" value="Ankyrin_rpt-contain_sf"/>
</dbReference>
<dbReference type="Pfam" id="PF12796">
    <property type="entry name" value="Ank_2"/>
    <property type="match status" value="2"/>
</dbReference>